<dbReference type="Pfam" id="PF13532">
    <property type="entry name" value="2OG-FeII_Oxy_2"/>
    <property type="match status" value="1"/>
</dbReference>
<dbReference type="PANTHER" id="PTHR16557:SF2">
    <property type="entry name" value="NUCLEIC ACID DIOXYGENASE ALKBH1"/>
    <property type="match status" value="1"/>
</dbReference>
<evidence type="ECO:0000256" key="4">
    <source>
        <dbReference type="ARBA" id="ARBA00023004"/>
    </source>
</evidence>
<evidence type="ECO:0000259" key="8">
    <source>
        <dbReference type="PROSITE" id="PS51471"/>
    </source>
</evidence>
<dbReference type="EMBL" id="WXYQ01000004">
    <property type="protein sequence ID" value="NBG95109.1"/>
    <property type="molecule type" value="Genomic_DNA"/>
</dbReference>
<dbReference type="GO" id="GO:0035513">
    <property type="term" value="P:oxidative RNA demethylation"/>
    <property type="evidence" value="ECO:0007669"/>
    <property type="project" value="TreeGrafter"/>
</dbReference>
<keyword evidence="4 6" id="KW-0408">Iron</keyword>
<feature type="binding site" evidence="5">
    <location>
        <begin position="227"/>
        <end position="233"/>
    </location>
    <ligand>
        <name>2-oxoglutarate</name>
        <dbReference type="ChEBI" id="CHEBI:16810"/>
    </ligand>
</feature>
<evidence type="ECO:0000313" key="10">
    <source>
        <dbReference type="Proteomes" id="UP000470384"/>
    </source>
</evidence>
<evidence type="ECO:0000256" key="3">
    <source>
        <dbReference type="ARBA" id="ARBA00023002"/>
    </source>
</evidence>
<feature type="binding site" evidence="6">
    <location>
        <position position="153"/>
    </location>
    <ligand>
        <name>Fe cation</name>
        <dbReference type="ChEBI" id="CHEBI:24875"/>
        <note>catalytic</note>
    </ligand>
</feature>
<evidence type="ECO:0000256" key="1">
    <source>
        <dbReference type="ARBA" id="ARBA00022723"/>
    </source>
</evidence>
<organism evidence="9 10">
    <name type="scientific">Pyruvatibacter mobilis</name>
    <dbReference type="NCBI Taxonomy" id="1712261"/>
    <lineage>
        <taxon>Bacteria</taxon>
        <taxon>Pseudomonadati</taxon>
        <taxon>Pseudomonadota</taxon>
        <taxon>Alphaproteobacteria</taxon>
        <taxon>Hyphomicrobiales</taxon>
        <taxon>Parvibaculaceae</taxon>
        <taxon>Pyruvatibacter</taxon>
    </lineage>
</organism>
<feature type="region of interest" description="Disordered" evidence="7">
    <location>
        <begin position="1"/>
        <end position="34"/>
    </location>
</feature>
<dbReference type="AlphaFoldDB" id="A0A845Q9N7"/>
<dbReference type="GeneID" id="300656024"/>
<accession>A0A845Q9N7</accession>
<dbReference type="OrthoDB" id="9796932at2"/>
<feature type="binding site" evidence="6">
    <location>
        <position position="209"/>
    </location>
    <ligand>
        <name>Fe cation</name>
        <dbReference type="ChEBI" id="CHEBI:24875"/>
        <note>catalytic</note>
    </ligand>
</feature>
<dbReference type="GO" id="GO:0035515">
    <property type="term" value="F:oxidative RNA demethylase activity"/>
    <property type="evidence" value="ECO:0007669"/>
    <property type="project" value="TreeGrafter"/>
</dbReference>
<feature type="binding site" evidence="5">
    <location>
        <position position="95"/>
    </location>
    <ligand>
        <name>substrate</name>
    </ligand>
</feature>
<dbReference type="GO" id="GO:0005737">
    <property type="term" value="C:cytoplasm"/>
    <property type="evidence" value="ECO:0007669"/>
    <property type="project" value="TreeGrafter"/>
</dbReference>
<name>A0A845Q9N7_9HYPH</name>
<dbReference type="InterPro" id="IPR005123">
    <property type="entry name" value="Oxoglu/Fe-dep_dioxygenase_dom"/>
</dbReference>
<comment type="caution">
    <text evidence="9">The sequence shown here is derived from an EMBL/GenBank/DDBJ whole genome shotgun (WGS) entry which is preliminary data.</text>
</comment>
<evidence type="ECO:0000313" key="9">
    <source>
        <dbReference type="EMBL" id="NBG95109.1"/>
    </source>
</evidence>
<feature type="binding site" evidence="5">
    <location>
        <position position="183"/>
    </location>
    <ligand>
        <name>substrate</name>
    </ligand>
</feature>
<keyword evidence="10" id="KW-1185">Reference proteome</keyword>
<dbReference type="PROSITE" id="PS51471">
    <property type="entry name" value="FE2OG_OXY"/>
    <property type="match status" value="1"/>
</dbReference>
<evidence type="ECO:0000256" key="7">
    <source>
        <dbReference type="SAM" id="MobiDB-lite"/>
    </source>
</evidence>
<evidence type="ECO:0000256" key="5">
    <source>
        <dbReference type="PIRSR" id="PIRSR604574-1"/>
    </source>
</evidence>
<dbReference type="InterPro" id="IPR037151">
    <property type="entry name" value="AlkB-like_sf"/>
</dbReference>
<feature type="domain" description="Fe2OG dioxygenase" evidence="8">
    <location>
        <begin position="135"/>
        <end position="236"/>
    </location>
</feature>
<proteinExistence type="predicted"/>
<gene>
    <name evidence="9" type="ORF">GTQ45_05130</name>
</gene>
<feature type="binding site" evidence="5">
    <location>
        <begin position="102"/>
        <end position="104"/>
    </location>
    <ligand>
        <name>substrate</name>
    </ligand>
</feature>
<feature type="binding site" evidence="6">
    <location>
        <position position="155"/>
    </location>
    <ligand>
        <name>Fe cation</name>
        <dbReference type="ChEBI" id="CHEBI:24875"/>
        <note>catalytic</note>
    </ligand>
</feature>
<dbReference type="PANTHER" id="PTHR16557">
    <property type="entry name" value="ALKYLATED DNA REPAIR PROTEIN ALKB-RELATED"/>
    <property type="match status" value="1"/>
</dbReference>
<dbReference type="GO" id="GO:0008198">
    <property type="term" value="F:ferrous iron binding"/>
    <property type="evidence" value="ECO:0007669"/>
    <property type="project" value="TreeGrafter"/>
</dbReference>
<evidence type="ECO:0000256" key="6">
    <source>
        <dbReference type="PIRSR" id="PIRSR604574-2"/>
    </source>
</evidence>
<feature type="binding site" evidence="5">
    <location>
        <position position="157"/>
    </location>
    <ligand>
        <name>substrate</name>
    </ligand>
</feature>
<dbReference type="RefSeq" id="WP_160587113.1">
    <property type="nucleotide sequence ID" value="NZ_BMHN01000001.1"/>
</dbReference>
<dbReference type="InterPro" id="IPR027450">
    <property type="entry name" value="AlkB-like"/>
</dbReference>
<dbReference type="SUPFAM" id="SSF51197">
    <property type="entry name" value="Clavaminate synthase-like"/>
    <property type="match status" value="1"/>
</dbReference>
<dbReference type="Gene3D" id="2.60.120.590">
    <property type="entry name" value="Alpha-ketoglutarate-dependent dioxygenase AlkB-like"/>
    <property type="match status" value="1"/>
</dbReference>
<dbReference type="InterPro" id="IPR004574">
    <property type="entry name" value="Alkb"/>
</dbReference>
<protein>
    <submittedName>
        <fullName evidence="9">Alpha-ketoglutarate-dependent dioxygenase AlkB</fullName>
    </submittedName>
</protein>
<keyword evidence="2 9" id="KW-0223">Dioxygenase</keyword>
<sequence>MTRETGANSPTSSDPTSRDPESGNAASGPAPVTATTVDIAPGVTLLPQRLPAEAQQALLADIRRIADEAPLYTPTMPRTGKEWTVRMTNCGPLGWVSDRDGYRYETTHPVTGRPWPQIPETLLALWDEVTAYPAPPECCLVNYYADKARMGLHRDEDEEARDAPVLSVSLGDTATFRLGGLERCDRTKSFRLHSGDVLLLGGDNRLAYHGIDRILPGTSTLLRDGGRLNLTLRRVNPAG</sequence>
<feature type="binding site" evidence="5">
    <location>
        <begin position="142"/>
        <end position="144"/>
    </location>
    <ligand>
        <name>2-oxoglutarate</name>
        <dbReference type="ChEBI" id="CHEBI:16810"/>
    </ligand>
</feature>
<evidence type="ECO:0000256" key="2">
    <source>
        <dbReference type="ARBA" id="ARBA00022964"/>
    </source>
</evidence>
<keyword evidence="1 6" id="KW-0479">Metal-binding</keyword>
<comment type="cofactor">
    <cofactor evidence="6">
        <name>Fe(2+)</name>
        <dbReference type="ChEBI" id="CHEBI:29033"/>
    </cofactor>
    <text evidence="6">Binds 1 Fe(2+) ion per subunit.</text>
</comment>
<dbReference type="Proteomes" id="UP000470384">
    <property type="component" value="Unassembled WGS sequence"/>
</dbReference>
<reference evidence="9 10" key="1">
    <citation type="journal article" date="2016" name="Int. J. Syst. Evol. Microbiol.">
        <title>Pyruvatibacter mobilis gen. nov., sp. nov., a marine bacterium from the culture broth of Picochlorum sp. 122.</title>
        <authorList>
            <person name="Wang G."/>
            <person name="Tang M."/>
            <person name="Wu H."/>
            <person name="Dai S."/>
            <person name="Li T."/>
            <person name="Chen C."/>
            <person name="He H."/>
            <person name="Fan J."/>
            <person name="Xiang W."/>
            <person name="Li X."/>
        </authorList>
    </citation>
    <scope>NUCLEOTIDE SEQUENCE [LARGE SCALE GENOMIC DNA]</scope>
    <source>
        <strain evidence="9 10">GYP-11</strain>
    </source>
</reference>
<dbReference type="GO" id="GO:0035516">
    <property type="term" value="F:broad specificity oxidative DNA demethylase activity"/>
    <property type="evidence" value="ECO:0007669"/>
    <property type="project" value="TreeGrafter"/>
</dbReference>
<keyword evidence="3" id="KW-0560">Oxidoreductase</keyword>